<name>A0A3M2JQ53_9CELL</name>
<sequence length="151" mass="16201">MSRLPAGVVVVAVRWRGLDQAMTASAVTSVSLDPPMLLVCVHADARLRDALDDVDTWTVSVLADDQGPVADWLSSPGRPAIGQLDRVPHERAPLSGAVRVRGAAAWFECRTAQVVPAGDHDVVLARVLAAHEGEPDAGSLVHLRRRLRPLR</sequence>
<evidence type="ECO:0000256" key="1">
    <source>
        <dbReference type="ARBA" id="ARBA00023002"/>
    </source>
</evidence>
<comment type="caution">
    <text evidence="3">The sequence shown here is derived from an EMBL/GenBank/DDBJ whole genome shotgun (WGS) entry which is preliminary data.</text>
</comment>
<dbReference type="Gene3D" id="2.30.110.10">
    <property type="entry name" value="Electron Transport, Fmn-binding Protein, Chain A"/>
    <property type="match status" value="1"/>
</dbReference>
<evidence type="ECO:0000313" key="3">
    <source>
        <dbReference type="EMBL" id="RMI13763.1"/>
    </source>
</evidence>
<dbReference type="PANTHER" id="PTHR30466:SF1">
    <property type="entry name" value="FMN REDUCTASE (NADH) RUTF"/>
    <property type="match status" value="1"/>
</dbReference>
<dbReference type="GO" id="GO:0006208">
    <property type="term" value="P:pyrimidine nucleobase catabolic process"/>
    <property type="evidence" value="ECO:0007669"/>
    <property type="project" value="TreeGrafter"/>
</dbReference>
<keyword evidence="4" id="KW-1185">Reference proteome</keyword>
<keyword evidence="1" id="KW-0560">Oxidoreductase</keyword>
<dbReference type="SMART" id="SM00903">
    <property type="entry name" value="Flavin_Reduct"/>
    <property type="match status" value="1"/>
</dbReference>
<dbReference type="PANTHER" id="PTHR30466">
    <property type="entry name" value="FLAVIN REDUCTASE"/>
    <property type="match status" value="1"/>
</dbReference>
<evidence type="ECO:0000259" key="2">
    <source>
        <dbReference type="SMART" id="SM00903"/>
    </source>
</evidence>
<dbReference type="GO" id="GO:0010181">
    <property type="term" value="F:FMN binding"/>
    <property type="evidence" value="ECO:0007669"/>
    <property type="project" value="InterPro"/>
</dbReference>
<accession>A0A3M2JQ53</accession>
<organism evidence="3 4">
    <name type="scientific">Cellulomonas triticagri</name>
    <dbReference type="NCBI Taxonomy" id="2483352"/>
    <lineage>
        <taxon>Bacteria</taxon>
        <taxon>Bacillati</taxon>
        <taxon>Actinomycetota</taxon>
        <taxon>Actinomycetes</taxon>
        <taxon>Micrococcales</taxon>
        <taxon>Cellulomonadaceae</taxon>
        <taxon>Cellulomonas</taxon>
    </lineage>
</organism>
<dbReference type="Proteomes" id="UP000269289">
    <property type="component" value="Unassembled WGS sequence"/>
</dbReference>
<dbReference type="Pfam" id="PF01613">
    <property type="entry name" value="Flavin_Reduct"/>
    <property type="match status" value="1"/>
</dbReference>
<gene>
    <name evidence="3" type="ORF">EBM89_03165</name>
</gene>
<dbReference type="GO" id="GO:0042602">
    <property type="term" value="F:riboflavin reductase (NADPH) activity"/>
    <property type="evidence" value="ECO:0007669"/>
    <property type="project" value="TreeGrafter"/>
</dbReference>
<dbReference type="InterPro" id="IPR050268">
    <property type="entry name" value="NADH-dep_flavin_reductase"/>
</dbReference>
<dbReference type="AlphaFoldDB" id="A0A3M2JQ53"/>
<evidence type="ECO:0000313" key="4">
    <source>
        <dbReference type="Proteomes" id="UP000269289"/>
    </source>
</evidence>
<dbReference type="InterPro" id="IPR002563">
    <property type="entry name" value="Flavin_Rdtase-like_dom"/>
</dbReference>
<dbReference type="EMBL" id="RFFI01000010">
    <property type="protein sequence ID" value="RMI13763.1"/>
    <property type="molecule type" value="Genomic_DNA"/>
</dbReference>
<feature type="domain" description="Flavin reductase like" evidence="2">
    <location>
        <begin position="1"/>
        <end position="149"/>
    </location>
</feature>
<protein>
    <submittedName>
        <fullName evidence="3">Flavin reductase</fullName>
    </submittedName>
</protein>
<dbReference type="InterPro" id="IPR012349">
    <property type="entry name" value="Split_barrel_FMN-bd"/>
</dbReference>
<reference evidence="3 4" key="1">
    <citation type="submission" date="2018-10" db="EMBL/GenBank/DDBJ databases">
        <title>Isolation, diversity and antifungal activity of actinobacteria from wheat.</title>
        <authorList>
            <person name="Han C."/>
        </authorList>
    </citation>
    <scope>NUCLEOTIDE SEQUENCE [LARGE SCALE GENOMIC DNA]</scope>
    <source>
        <strain evidence="3 4">NEAU-YY56</strain>
    </source>
</reference>
<proteinExistence type="predicted"/>
<dbReference type="OrthoDB" id="9792858at2"/>
<dbReference type="SUPFAM" id="SSF50475">
    <property type="entry name" value="FMN-binding split barrel"/>
    <property type="match status" value="1"/>
</dbReference>